<dbReference type="SUPFAM" id="SSF50118">
    <property type="entry name" value="Cell growth inhibitor/plasmid maintenance toxic component"/>
    <property type="match status" value="1"/>
</dbReference>
<proteinExistence type="inferred from homology"/>
<organism evidence="3 4">
    <name type="scientific">Sphaerimonospora thailandensis</name>
    <dbReference type="NCBI Taxonomy" id="795644"/>
    <lineage>
        <taxon>Bacteria</taxon>
        <taxon>Bacillati</taxon>
        <taxon>Actinomycetota</taxon>
        <taxon>Actinomycetes</taxon>
        <taxon>Streptosporangiales</taxon>
        <taxon>Streptosporangiaceae</taxon>
        <taxon>Sphaerimonospora</taxon>
    </lineage>
</organism>
<reference evidence="3" key="1">
    <citation type="submission" date="2021-01" db="EMBL/GenBank/DDBJ databases">
        <title>Whole genome shotgun sequence of Sphaerimonospora thailandensis NBRC 107569.</title>
        <authorList>
            <person name="Komaki H."/>
            <person name="Tamura T."/>
        </authorList>
    </citation>
    <scope>NUCLEOTIDE SEQUENCE</scope>
    <source>
        <strain evidence="3">NBRC 107569</strain>
    </source>
</reference>
<evidence type="ECO:0000256" key="2">
    <source>
        <dbReference type="ARBA" id="ARBA00022649"/>
    </source>
</evidence>
<dbReference type="AlphaFoldDB" id="A0A8J3R9A2"/>
<comment type="caution">
    <text evidence="3">The sequence shown here is derived from an EMBL/GenBank/DDBJ whole genome shotgun (WGS) entry which is preliminary data.</text>
</comment>
<keyword evidence="2" id="KW-1277">Toxin-antitoxin system</keyword>
<dbReference type="EMBL" id="BOOG01000017">
    <property type="protein sequence ID" value="GIH69744.1"/>
    <property type="molecule type" value="Genomic_DNA"/>
</dbReference>
<name>A0A8J3R9A2_9ACTN</name>
<dbReference type="Proteomes" id="UP000610966">
    <property type="component" value="Unassembled WGS sequence"/>
</dbReference>
<protein>
    <submittedName>
        <fullName evidence="3">Uncharacterized protein</fullName>
    </submittedName>
</protein>
<sequence>MRGSIRKGGVYYVSDRSLTLPPNDKRNYHPKRPVIVLSNDANNEQADWPFVYVVPTSTATTLRTEYCVKIAQGFGNLPSKCWARTICAQPFLKEELGDYLGQLPPQVMGLIEENLLGYIGLVD</sequence>
<evidence type="ECO:0000313" key="4">
    <source>
        <dbReference type="Proteomes" id="UP000610966"/>
    </source>
</evidence>
<evidence type="ECO:0000313" key="3">
    <source>
        <dbReference type="EMBL" id="GIH69744.1"/>
    </source>
</evidence>
<evidence type="ECO:0000256" key="1">
    <source>
        <dbReference type="ARBA" id="ARBA00007521"/>
    </source>
</evidence>
<dbReference type="RefSeq" id="WP_204014883.1">
    <property type="nucleotide sequence ID" value="NZ_BOOG01000017.1"/>
</dbReference>
<keyword evidence="4" id="KW-1185">Reference proteome</keyword>
<accession>A0A8J3R9A2</accession>
<dbReference type="InterPro" id="IPR011067">
    <property type="entry name" value="Plasmid_toxin/cell-grow_inhib"/>
</dbReference>
<dbReference type="InterPro" id="IPR003477">
    <property type="entry name" value="PemK-like"/>
</dbReference>
<comment type="similarity">
    <text evidence="1">Belongs to the PemK/MazF family.</text>
</comment>
<gene>
    <name evidence="3" type="ORF">Mth01_19970</name>
</gene>
<dbReference type="Pfam" id="PF02452">
    <property type="entry name" value="PemK_toxin"/>
    <property type="match status" value="1"/>
</dbReference>
<dbReference type="GO" id="GO:0003677">
    <property type="term" value="F:DNA binding"/>
    <property type="evidence" value="ECO:0007669"/>
    <property type="project" value="InterPro"/>
</dbReference>
<dbReference type="Gene3D" id="2.30.30.110">
    <property type="match status" value="1"/>
</dbReference>